<organism evidence="3 4">
    <name type="scientific">Peribacillus psychrosaccharolyticus</name>
    <name type="common">Bacillus psychrosaccharolyticus</name>
    <dbReference type="NCBI Taxonomy" id="1407"/>
    <lineage>
        <taxon>Bacteria</taxon>
        <taxon>Bacillati</taxon>
        <taxon>Bacillota</taxon>
        <taxon>Bacilli</taxon>
        <taxon>Bacillales</taxon>
        <taxon>Bacillaceae</taxon>
        <taxon>Peribacillus</taxon>
    </lineage>
</organism>
<proteinExistence type="inferred from homology"/>
<dbReference type="KEGG" id="ppsr:I6J18_22455"/>
<gene>
    <name evidence="3" type="ORF">I6J18_22455</name>
</gene>
<dbReference type="InterPro" id="IPR002347">
    <property type="entry name" value="SDR_fam"/>
</dbReference>
<dbReference type="EMBL" id="CP068053">
    <property type="protein sequence ID" value="QQT00295.1"/>
    <property type="molecule type" value="Genomic_DNA"/>
</dbReference>
<dbReference type="AlphaFoldDB" id="A0A974S1J0"/>
<sequence>MKIKVAVITGGATGIGRKTACVLAETGMNIAVTYKESKVQAEQLAAELIESYGVQAIAIRGDAADEKDCHSVVNTVIQSFGRIDVFIHNAGPYIHERKPMLEYSSEEWNYLMNGNLTGFFYMAKEIVPHMRNNGWGRIITLGFDRSETAPGWIYRSAFAAAKTGLTSLTKTLALEEASYGITANMVCPGDIIGEWKESSISEAQLEKDADVPVGRPGTGEDVARVIAFLCDSKSDFITGSVIPITGGKDVLRKVFLQ</sequence>
<dbReference type="Gene3D" id="3.40.50.720">
    <property type="entry name" value="NAD(P)-binding Rossmann-like Domain"/>
    <property type="match status" value="1"/>
</dbReference>
<name>A0A974S1J0_PERPY</name>
<dbReference type="PRINTS" id="PR00081">
    <property type="entry name" value="GDHRDH"/>
</dbReference>
<dbReference type="PRINTS" id="PR00080">
    <property type="entry name" value="SDRFAMILY"/>
</dbReference>
<dbReference type="GO" id="GO:0016491">
    <property type="term" value="F:oxidoreductase activity"/>
    <property type="evidence" value="ECO:0007669"/>
    <property type="project" value="UniProtKB-KW"/>
</dbReference>
<protein>
    <submittedName>
        <fullName evidence="3">SDR family oxidoreductase</fullName>
    </submittedName>
</protein>
<dbReference type="CDD" id="cd05233">
    <property type="entry name" value="SDR_c"/>
    <property type="match status" value="1"/>
</dbReference>
<dbReference type="Pfam" id="PF13561">
    <property type="entry name" value="adh_short_C2"/>
    <property type="match status" value="1"/>
</dbReference>
<keyword evidence="2" id="KW-0560">Oxidoreductase</keyword>
<evidence type="ECO:0000313" key="4">
    <source>
        <dbReference type="Proteomes" id="UP000595254"/>
    </source>
</evidence>
<dbReference type="InterPro" id="IPR036291">
    <property type="entry name" value="NAD(P)-bd_dom_sf"/>
</dbReference>
<evidence type="ECO:0000313" key="3">
    <source>
        <dbReference type="EMBL" id="QQT00295.1"/>
    </source>
</evidence>
<dbReference type="PANTHER" id="PTHR42879:SF2">
    <property type="entry name" value="3-OXOACYL-[ACYL-CARRIER-PROTEIN] REDUCTASE FABG"/>
    <property type="match status" value="1"/>
</dbReference>
<dbReference type="RefSeq" id="WP_040373035.1">
    <property type="nucleotide sequence ID" value="NZ_CP068053.1"/>
</dbReference>
<dbReference type="PANTHER" id="PTHR42879">
    <property type="entry name" value="3-OXOACYL-(ACYL-CARRIER-PROTEIN) REDUCTASE"/>
    <property type="match status" value="1"/>
</dbReference>
<evidence type="ECO:0000256" key="2">
    <source>
        <dbReference type="ARBA" id="ARBA00023002"/>
    </source>
</evidence>
<dbReference type="InterPro" id="IPR050259">
    <property type="entry name" value="SDR"/>
</dbReference>
<keyword evidence="4" id="KW-1185">Reference proteome</keyword>
<dbReference type="FunFam" id="3.40.50.720:FF:000173">
    <property type="entry name" value="3-oxoacyl-[acyl-carrier protein] reductase"/>
    <property type="match status" value="1"/>
</dbReference>
<comment type="similarity">
    <text evidence="1">Belongs to the short-chain dehydrogenases/reductases (SDR) family.</text>
</comment>
<accession>A0A974S1J0</accession>
<dbReference type="Proteomes" id="UP000595254">
    <property type="component" value="Chromosome"/>
</dbReference>
<evidence type="ECO:0000256" key="1">
    <source>
        <dbReference type="ARBA" id="ARBA00006484"/>
    </source>
</evidence>
<reference evidence="3 4" key="1">
    <citation type="submission" date="2021-01" db="EMBL/GenBank/DDBJ databases">
        <title>FDA dAtabase for Regulatory Grade micrObial Sequences (FDA-ARGOS): Supporting development and validation of Infectious Disease Dx tests.</title>
        <authorList>
            <person name="Nelson B."/>
            <person name="Plummer A."/>
            <person name="Tallon L."/>
            <person name="Sadzewicz L."/>
            <person name="Zhao X."/>
            <person name="Boylan J."/>
            <person name="Ott S."/>
            <person name="Bowen H."/>
            <person name="Vavikolanu K."/>
            <person name="Mehta A."/>
            <person name="Aluvathingal J."/>
            <person name="Nadendla S."/>
            <person name="Myers T."/>
            <person name="Yan Y."/>
            <person name="Sichtig H."/>
        </authorList>
    </citation>
    <scope>NUCLEOTIDE SEQUENCE [LARGE SCALE GENOMIC DNA]</scope>
    <source>
        <strain evidence="3 4">FDAARGOS_1161</strain>
    </source>
</reference>
<dbReference type="SUPFAM" id="SSF51735">
    <property type="entry name" value="NAD(P)-binding Rossmann-fold domains"/>
    <property type="match status" value="1"/>
</dbReference>